<proteinExistence type="predicted"/>
<dbReference type="Proteomes" id="UP000254343">
    <property type="component" value="Unassembled WGS sequence"/>
</dbReference>
<dbReference type="AlphaFoldDB" id="A0A380W727"/>
<name>A0A380W727_AFIFE</name>
<evidence type="ECO:0000313" key="3">
    <source>
        <dbReference type="Proteomes" id="UP000254343"/>
    </source>
</evidence>
<protein>
    <submittedName>
        <fullName evidence="2">Uncharacterized protein</fullName>
    </submittedName>
</protein>
<feature type="chain" id="PRO_5016896521" evidence="1">
    <location>
        <begin position="28"/>
        <end position="146"/>
    </location>
</feature>
<feature type="signal peptide" evidence="1">
    <location>
        <begin position="1"/>
        <end position="27"/>
    </location>
</feature>
<evidence type="ECO:0000313" key="2">
    <source>
        <dbReference type="EMBL" id="SUU84760.1"/>
    </source>
</evidence>
<keyword evidence="1" id="KW-0732">Signal</keyword>
<dbReference type="RefSeq" id="WP_002715585.1">
    <property type="nucleotide sequence ID" value="NZ_UFSI01000001.1"/>
</dbReference>
<reference evidence="2 3" key="1">
    <citation type="submission" date="2018-06" db="EMBL/GenBank/DDBJ databases">
        <authorList>
            <consortium name="Pathogen Informatics"/>
            <person name="Doyle S."/>
        </authorList>
    </citation>
    <scope>NUCLEOTIDE SEQUENCE [LARGE SCALE GENOMIC DNA]</scope>
    <source>
        <strain evidence="2 3">NCTC12722</strain>
    </source>
</reference>
<dbReference type="EMBL" id="UIGB01000001">
    <property type="protein sequence ID" value="SUU84760.1"/>
    <property type="molecule type" value="Genomic_DNA"/>
</dbReference>
<gene>
    <name evidence="2" type="ORF">NCTC12722_01960</name>
</gene>
<dbReference type="OrthoDB" id="9809946at2"/>
<organism evidence="2 3">
    <name type="scientific">Afipia felis</name>
    <name type="common">Cat scratch disease bacillus</name>
    <dbReference type="NCBI Taxonomy" id="1035"/>
    <lineage>
        <taxon>Bacteria</taxon>
        <taxon>Pseudomonadati</taxon>
        <taxon>Pseudomonadota</taxon>
        <taxon>Alphaproteobacteria</taxon>
        <taxon>Hyphomicrobiales</taxon>
        <taxon>Nitrobacteraceae</taxon>
        <taxon>Afipia</taxon>
    </lineage>
</organism>
<evidence type="ECO:0000256" key="1">
    <source>
        <dbReference type="SAM" id="SignalP"/>
    </source>
</evidence>
<sequence>MLSIRLRKWVVALAVILGAGFSSAAHADSGTIRISVLKGGWFIGASGGSGTLVFHGRRYPLSIGGLSAGLVFGASKTDLVGTVSNIRGPSDVAGVYGAAGAGVAAVRGVSAIVLTNEKGAVLTMQGHQAGLMVNADLSGLAISLRR</sequence>
<accession>A0A380W727</accession>